<dbReference type="InterPro" id="IPR009057">
    <property type="entry name" value="Homeodomain-like_sf"/>
</dbReference>
<dbReference type="InterPro" id="IPR020449">
    <property type="entry name" value="Tscrpt_reg_AraC-type_HTH"/>
</dbReference>
<dbReference type="SMART" id="SM00342">
    <property type="entry name" value="HTH_ARAC"/>
    <property type="match status" value="1"/>
</dbReference>
<keyword evidence="3" id="KW-0804">Transcription</keyword>
<feature type="domain" description="HTH araC/xylS-type" evidence="4">
    <location>
        <begin position="198"/>
        <end position="294"/>
    </location>
</feature>
<dbReference type="EMBL" id="CP004373">
    <property type="protein sequence ID" value="AHK70442.1"/>
    <property type="molecule type" value="Genomic_DNA"/>
</dbReference>
<dbReference type="PANTHER" id="PTHR46796:SF6">
    <property type="entry name" value="ARAC SUBFAMILY"/>
    <property type="match status" value="1"/>
</dbReference>
<evidence type="ECO:0000259" key="4">
    <source>
        <dbReference type="PROSITE" id="PS01124"/>
    </source>
</evidence>
<dbReference type="GO" id="GO:0043565">
    <property type="term" value="F:sequence-specific DNA binding"/>
    <property type="evidence" value="ECO:0007669"/>
    <property type="project" value="InterPro"/>
</dbReference>
<dbReference type="HOGENOM" id="CLU_052345_4_2_5"/>
<keyword evidence="1" id="KW-0805">Transcription regulation</keyword>
<sequence length="296" mass="32468">MPADISSTQVHQPHPCNLAGTALRYPYSRSFSGGLQASAFLVAQAGGLKGYFDEPGLTTRCTVILSGACSMRIRGRTYHFQARDLVLAPTSAETFTFENSADFSALELHVPQGILDQMNIAPPAGLRSRFLGCQEPGLQTARQLLGYLRATSSSPATATSPHVLVGYGLAITTLGYAFSEDGQDHRSKGVDKTATGLEAARQVLLERFDKVPTIPQLAALCGLSPTRFKELFRQQFGCAPYAFYQAHRMEYARQLLCRKNVTETAMQLGYSNISHFSAAFQRQFGCTPSQWQRQIR</sequence>
<dbReference type="PRINTS" id="PR00032">
    <property type="entry name" value="HTHARAC"/>
</dbReference>
<protein>
    <submittedName>
        <fullName evidence="5">AraC family transcriptional regulator</fullName>
    </submittedName>
</protein>
<evidence type="ECO:0000256" key="1">
    <source>
        <dbReference type="ARBA" id="ARBA00023015"/>
    </source>
</evidence>
<dbReference type="PROSITE" id="PS00041">
    <property type="entry name" value="HTH_ARAC_FAMILY_1"/>
    <property type="match status" value="1"/>
</dbReference>
<dbReference type="PANTHER" id="PTHR46796">
    <property type="entry name" value="HTH-TYPE TRANSCRIPTIONAL ACTIVATOR RHAS-RELATED"/>
    <property type="match status" value="1"/>
</dbReference>
<reference evidence="5 6" key="1">
    <citation type="journal article" date="2015" name="Appl. Microbiol. Biotechnol.">
        <title>The consequence of an additional NADH dehydrogenase paralog on the growth of Gluconobacter oxydans DSM3504.</title>
        <authorList>
            <person name="Kostner D."/>
            <person name="Luchterhand B."/>
            <person name="Junker A."/>
            <person name="Volland S."/>
            <person name="Daniel R."/>
            <person name="Buchs J."/>
            <person name="Liebl W."/>
            <person name="Ehrenreich A."/>
        </authorList>
    </citation>
    <scope>NUCLEOTIDE SEQUENCE [LARGE SCALE GENOMIC DNA]</scope>
    <source>
        <strain evidence="5">DSM 3504</strain>
    </source>
</reference>
<accession>A0A067Z2X8</accession>
<dbReference type="AlphaFoldDB" id="A0A067Z2X8"/>
<dbReference type="Proteomes" id="UP000031656">
    <property type="component" value="Chromosome"/>
</dbReference>
<dbReference type="GO" id="GO:0003700">
    <property type="term" value="F:DNA-binding transcription factor activity"/>
    <property type="evidence" value="ECO:0007669"/>
    <property type="project" value="InterPro"/>
</dbReference>
<gene>
    <name evidence="5" type="ORF">GLS_c05270</name>
</gene>
<keyword evidence="2" id="KW-0238">DNA-binding</keyword>
<dbReference type="KEGG" id="goy:GLS_c05270"/>
<dbReference type="InterPro" id="IPR018060">
    <property type="entry name" value="HTH_AraC"/>
</dbReference>
<dbReference type="InterPro" id="IPR050204">
    <property type="entry name" value="AraC_XylS_family_regulators"/>
</dbReference>
<evidence type="ECO:0000313" key="5">
    <source>
        <dbReference type="EMBL" id="AHK70442.1"/>
    </source>
</evidence>
<evidence type="ECO:0000256" key="3">
    <source>
        <dbReference type="ARBA" id="ARBA00023163"/>
    </source>
</evidence>
<dbReference type="SUPFAM" id="SSF46689">
    <property type="entry name" value="Homeodomain-like"/>
    <property type="match status" value="2"/>
</dbReference>
<dbReference type="InterPro" id="IPR018062">
    <property type="entry name" value="HTH_AraC-typ_CS"/>
</dbReference>
<dbReference type="PROSITE" id="PS01124">
    <property type="entry name" value="HTH_ARAC_FAMILY_2"/>
    <property type="match status" value="1"/>
</dbReference>
<dbReference type="GeneID" id="56906763"/>
<evidence type="ECO:0000313" key="6">
    <source>
        <dbReference type="Proteomes" id="UP000031656"/>
    </source>
</evidence>
<proteinExistence type="predicted"/>
<dbReference type="Pfam" id="PF12833">
    <property type="entry name" value="HTH_18"/>
    <property type="match status" value="1"/>
</dbReference>
<organism evidence="5 6">
    <name type="scientific">Gluconobacter oxydans DSM 3504</name>
    <dbReference type="NCBI Taxonomy" id="1288313"/>
    <lineage>
        <taxon>Bacteria</taxon>
        <taxon>Pseudomonadati</taxon>
        <taxon>Pseudomonadota</taxon>
        <taxon>Alphaproteobacteria</taxon>
        <taxon>Acetobacterales</taxon>
        <taxon>Acetobacteraceae</taxon>
        <taxon>Gluconobacter</taxon>
    </lineage>
</organism>
<dbReference type="Gene3D" id="1.10.10.60">
    <property type="entry name" value="Homeodomain-like"/>
    <property type="match status" value="2"/>
</dbReference>
<name>A0A067Z2X8_GLUOY</name>
<dbReference type="RefSeq" id="WP_052327427.1">
    <property type="nucleotide sequence ID" value="NZ_CP004373.1"/>
</dbReference>
<evidence type="ECO:0000256" key="2">
    <source>
        <dbReference type="ARBA" id="ARBA00023125"/>
    </source>
</evidence>